<feature type="region of interest" description="Disordered" evidence="1">
    <location>
        <begin position="1"/>
        <end position="20"/>
    </location>
</feature>
<proteinExistence type="predicted"/>
<sequence length="78" mass="8616">MLTIDEEWDDNGFHGEDGDDVRGDIDIQLEDGDAGWVLVGIGRAAEEVGQLLVIWAPHRAVTRNYYAGGSRGFVTWVI</sequence>
<dbReference type="Proteomes" id="UP001390339">
    <property type="component" value="Unassembled WGS sequence"/>
</dbReference>
<dbReference type="EMBL" id="JAPCWZ010000010">
    <property type="protein sequence ID" value="KAK8848490.1"/>
    <property type="molecule type" value="Genomic_DNA"/>
</dbReference>
<accession>A0ABR2HKM7</accession>
<evidence type="ECO:0000256" key="1">
    <source>
        <dbReference type="SAM" id="MobiDB-lite"/>
    </source>
</evidence>
<protein>
    <submittedName>
        <fullName evidence="2">Uncharacterized protein</fullName>
    </submittedName>
</protein>
<name>A0ABR2HKM7_9PEZI</name>
<gene>
    <name evidence="2" type="ORF">PGQ11_014970</name>
</gene>
<evidence type="ECO:0000313" key="3">
    <source>
        <dbReference type="Proteomes" id="UP001390339"/>
    </source>
</evidence>
<comment type="caution">
    <text evidence="2">The sequence shown here is derived from an EMBL/GenBank/DDBJ whole genome shotgun (WGS) entry which is preliminary data.</text>
</comment>
<organism evidence="2 3">
    <name type="scientific">Apiospora arundinis</name>
    <dbReference type="NCBI Taxonomy" id="335852"/>
    <lineage>
        <taxon>Eukaryota</taxon>
        <taxon>Fungi</taxon>
        <taxon>Dikarya</taxon>
        <taxon>Ascomycota</taxon>
        <taxon>Pezizomycotina</taxon>
        <taxon>Sordariomycetes</taxon>
        <taxon>Xylariomycetidae</taxon>
        <taxon>Amphisphaeriales</taxon>
        <taxon>Apiosporaceae</taxon>
        <taxon>Apiospora</taxon>
    </lineage>
</organism>
<reference evidence="2 3" key="1">
    <citation type="journal article" date="2024" name="IMA Fungus">
        <title>Apiospora arundinis, a panoply of carbohydrate-active enzymes and secondary metabolites.</title>
        <authorList>
            <person name="Sorensen T."/>
            <person name="Petersen C."/>
            <person name="Muurmann A.T."/>
            <person name="Christiansen J.V."/>
            <person name="Brundto M.L."/>
            <person name="Overgaard C.K."/>
            <person name="Boysen A.T."/>
            <person name="Wollenberg R.D."/>
            <person name="Larsen T.O."/>
            <person name="Sorensen J.L."/>
            <person name="Nielsen K.L."/>
            <person name="Sondergaard T.E."/>
        </authorList>
    </citation>
    <scope>NUCLEOTIDE SEQUENCE [LARGE SCALE GENOMIC DNA]</scope>
    <source>
        <strain evidence="2 3">AAU 773</strain>
    </source>
</reference>
<evidence type="ECO:0000313" key="2">
    <source>
        <dbReference type="EMBL" id="KAK8848490.1"/>
    </source>
</evidence>
<keyword evidence="3" id="KW-1185">Reference proteome</keyword>
<feature type="compositionally biased region" description="Basic and acidic residues" evidence="1">
    <location>
        <begin position="11"/>
        <end position="20"/>
    </location>
</feature>
<feature type="compositionally biased region" description="Acidic residues" evidence="1">
    <location>
        <begin position="1"/>
        <end position="10"/>
    </location>
</feature>